<reference evidence="2 3" key="1">
    <citation type="submission" date="2024-10" db="EMBL/GenBank/DDBJ databases">
        <title>The Natural Products Discovery Center: Release of the First 8490 Sequenced Strains for Exploring Actinobacteria Biosynthetic Diversity.</title>
        <authorList>
            <person name="Kalkreuter E."/>
            <person name="Kautsar S.A."/>
            <person name="Yang D."/>
            <person name="Bader C.D."/>
            <person name="Teijaro C.N."/>
            <person name="Fluegel L."/>
            <person name="Davis C.M."/>
            <person name="Simpson J.R."/>
            <person name="Lauterbach L."/>
            <person name="Steele A.D."/>
            <person name="Gui C."/>
            <person name="Meng S."/>
            <person name="Li G."/>
            <person name="Viehrig K."/>
            <person name="Ye F."/>
            <person name="Su P."/>
            <person name="Kiefer A.F."/>
            <person name="Nichols A."/>
            <person name="Cepeda A.J."/>
            <person name="Yan W."/>
            <person name="Fan B."/>
            <person name="Jiang Y."/>
            <person name="Adhikari A."/>
            <person name="Zheng C.-J."/>
            <person name="Schuster L."/>
            <person name="Cowan T.M."/>
            <person name="Smanski M.J."/>
            <person name="Chevrette M.G."/>
            <person name="De Carvalho L.P.S."/>
            <person name="Shen B."/>
        </authorList>
    </citation>
    <scope>NUCLEOTIDE SEQUENCE [LARGE SCALE GENOMIC DNA]</scope>
    <source>
        <strain evidence="2 3">NPDC004550</strain>
    </source>
</reference>
<comment type="caution">
    <text evidence="2">The sequence shown here is derived from an EMBL/GenBank/DDBJ whole genome shotgun (WGS) entry which is preliminary data.</text>
</comment>
<feature type="domain" description="NAD(P)-binding" evidence="1">
    <location>
        <begin position="24"/>
        <end position="198"/>
    </location>
</feature>
<sequence length="303" mass="33303">MNEIENRHFREISADREAPVLVVGARGRVGRSVVRSLVSCGQTVRALTRHPNRMPATPNVEVVEGELFDMRSLRSALAGVRRVFLLWPFPGADHAAAVIDTIAETASRCVLLSSGLVGDNGCTALRGLTVAEGHTVAERLIQQVGMEWTILRPASLMANNARWAAQLTSGDTVCGTYGDLPMAPVHEADVAAVAVHALLGDGHHQRRYHLTGPEVLTQKQQLSLLGRHLKRALRWKEITLAEYREHLLATRLLHPDCVEAVLRAHSEMAAGGPVRLTTAVSTVTRRPPCAVEDWVRENAWRFR</sequence>
<dbReference type="RefSeq" id="WP_387253372.1">
    <property type="nucleotide sequence ID" value="NZ_JBIALX010000010.1"/>
</dbReference>
<organism evidence="2 3">
    <name type="scientific">Nocardia africana</name>
    <dbReference type="NCBI Taxonomy" id="134964"/>
    <lineage>
        <taxon>Bacteria</taxon>
        <taxon>Bacillati</taxon>
        <taxon>Actinomycetota</taxon>
        <taxon>Actinomycetes</taxon>
        <taxon>Mycobacteriales</taxon>
        <taxon>Nocardiaceae</taxon>
        <taxon>Nocardia</taxon>
    </lineage>
</organism>
<name>A0ABW6NMV3_9NOCA</name>
<accession>A0ABW6NMV3</accession>
<gene>
    <name evidence="2" type="ORF">ACFYTH_24265</name>
</gene>
<dbReference type="Pfam" id="PF13460">
    <property type="entry name" value="NAD_binding_10"/>
    <property type="match status" value="1"/>
</dbReference>
<evidence type="ECO:0000259" key="1">
    <source>
        <dbReference type="Pfam" id="PF13460"/>
    </source>
</evidence>
<dbReference type="InterPro" id="IPR016040">
    <property type="entry name" value="NAD(P)-bd_dom"/>
</dbReference>
<keyword evidence="3" id="KW-1185">Reference proteome</keyword>
<dbReference type="Gene3D" id="3.90.25.10">
    <property type="entry name" value="UDP-galactose 4-epimerase, domain 1"/>
    <property type="match status" value="1"/>
</dbReference>
<dbReference type="InterPro" id="IPR051604">
    <property type="entry name" value="Ergot_Alk_Oxidoreductase"/>
</dbReference>
<dbReference type="InterPro" id="IPR036291">
    <property type="entry name" value="NAD(P)-bd_dom_sf"/>
</dbReference>
<evidence type="ECO:0000313" key="2">
    <source>
        <dbReference type="EMBL" id="MFF0456490.1"/>
    </source>
</evidence>
<dbReference type="PANTHER" id="PTHR43162:SF1">
    <property type="entry name" value="PRESTALK A DIFFERENTIATION PROTEIN A"/>
    <property type="match status" value="1"/>
</dbReference>
<proteinExistence type="predicted"/>
<dbReference type="PANTHER" id="PTHR43162">
    <property type="match status" value="1"/>
</dbReference>
<dbReference type="EMBL" id="JBIALX010000010">
    <property type="protein sequence ID" value="MFF0456490.1"/>
    <property type="molecule type" value="Genomic_DNA"/>
</dbReference>
<dbReference type="Proteomes" id="UP001601521">
    <property type="component" value="Unassembled WGS sequence"/>
</dbReference>
<dbReference type="SUPFAM" id="SSF51735">
    <property type="entry name" value="NAD(P)-binding Rossmann-fold domains"/>
    <property type="match status" value="1"/>
</dbReference>
<evidence type="ECO:0000313" key="3">
    <source>
        <dbReference type="Proteomes" id="UP001601521"/>
    </source>
</evidence>
<dbReference type="Gene3D" id="3.40.50.720">
    <property type="entry name" value="NAD(P)-binding Rossmann-like Domain"/>
    <property type="match status" value="1"/>
</dbReference>
<protein>
    <submittedName>
        <fullName evidence="2">SDR family oxidoreductase</fullName>
    </submittedName>
</protein>